<dbReference type="InterPro" id="IPR027266">
    <property type="entry name" value="TrmE/GcvT-like"/>
</dbReference>
<dbReference type="Pfam" id="PF08669">
    <property type="entry name" value="GCV_T_C"/>
    <property type="match status" value="1"/>
</dbReference>
<proteinExistence type="inferred from homology"/>
<dbReference type="Pfam" id="PF01571">
    <property type="entry name" value="GCV_T"/>
    <property type="match status" value="1"/>
</dbReference>
<dbReference type="PANTHER" id="PTHR43757">
    <property type="entry name" value="AMINOMETHYLTRANSFERASE"/>
    <property type="match status" value="1"/>
</dbReference>
<evidence type="ECO:0000256" key="5">
    <source>
        <dbReference type="ARBA" id="ARBA00031395"/>
    </source>
</evidence>
<organism evidence="11 12">
    <name type="scientific">Hanseniaspora osmophila</name>
    <dbReference type="NCBI Taxonomy" id="56408"/>
    <lineage>
        <taxon>Eukaryota</taxon>
        <taxon>Fungi</taxon>
        <taxon>Dikarya</taxon>
        <taxon>Ascomycota</taxon>
        <taxon>Saccharomycotina</taxon>
        <taxon>Saccharomycetes</taxon>
        <taxon>Saccharomycodales</taxon>
        <taxon>Saccharomycodaceae</taxon>
        <taxon>Hanseniaspora</taxon>
    </lineage>
</organism>
<evidence type="ECO:0000256" key="4">
    <source>
        <dbReference type="ARBA" id="ARBA00022679"/>
    </source>
</evidence>
<feature type="domain" description="Aminomethyltransferase C-terminal" evidence="10">
    <location>
        <begin position="305"/>
        <end position="385"/>
    </location>
</feature>
<dbReference type="Gene3D" id="2.40.30.110">
    <property type="entry name" value="Aminomethyltransferase beta-barrel domains"/>
    <property type="match status" value="1"/>
</dbReference>
<dbReference type="InterPro" id="IPR006222">
    <property type="entry name" value="GCVT_N"/>
</dbReference>
<dbReference type="InterPro" id="IPR013977">
    <property type="entry name" value="GcvT_C"/>
</dbReference>
<dbReference type="GO" id="GO:0008483">
    <property type="term" value="F:transaminase activity"/>
    <property type="evidence" value="ECO:0007669"/>
    <property type="project" value="UniProtKB-KW"/>
</dbReference>
<dbReference type="Gene3D" id="3.30.70.1400">
    <property type="entry name" value="Aminomethyltransferase beta-barrel domains"/>
    <property type="match status" value="1"/>
</dbReference>
<comment type="catalytic activity">
    <reaction evidence="6 8">
        <text>N(6)-[(R)-S(8)-aminomethyldihydrolipoyl]-L-lysyl-[protein] + (6S)-5,6,7,8-tetrahydrofolate = N(6)-[(R)-dihydrolipoyl]-L-lysyl-[protein] + (6R)-5,10-methylene-5,6,7,8-tetrahydrofolate + NH4(+)</text>
        <dbReference type="Rhea" id="RHEA:16945"/>
        <dbReference type="Rhea" id="RHEA-COMP:10475"/>
        <dbReference type="Rhea" id="RHEA-COMP:10492"/>
        <dbReference type="ChEBI" id="CHEBI:15636"/>
        <dbReference type="ChEBI" id="CHEBI:28938"/>
        <dbReference type="ChEBI" id="CHEBI:57453"/>
        <dbReference type="ChEBI" id="CHEBI:83100"/>
        <dbReference type="ChEBI" id="CHEBI:83143"/>
        <dbReference type="EC" id="2.1.2.10"/>
    </reaction>
</comment>
<accession>A0A1E5R2K0</accession>
<dbReference type="Gene3D" id="3.30.1360.120">
    <property type="entry name" value="Probable tRNA modification gtpase trme, domain 1"/>
    <property type="match status" value="1"/>
</dbReference>
<dbReference type="InParanoid" id="A0A1E5R2K0"/>
<evidence type="ECO:0000256" key="7">
    <source>
        <dbReference type="PIRSR" id="PIRSR006487-1"/>
    </source>
</evidence>
<name>A0A1E5R2K0_9ASCO</name>
<dbReference type="EMBL" id="LPNM01000011">
    <property type="protein sequence ID" value="OEJ81108.1"/>
    <property type="molecule type" value="Genomic_DNA"/>
</dbReference>
<comment type="function">
    <text evidence="8">The glycine cleavage system catalyzes the degradation of glycine.</text>
</comment>
<dbReference type="Proteomes" id="UP000095728">
    <property type="component" value="Unassembled WGS sequence"/>
</dbReference>
<reference evidence="12" key="1">
    <citation type="journal article" date="2016" name="Genome Announc.">
        <title>Genome sequences of three species of Hanseniaspora isolated from spontaneous wine fermentations.</title>
        <authorList>
            <person name="Sternes P.R."/>
            <person name="Lee D."/>
            <person name="Kutyna D.R."/>
            <person name="Borneman A.R."/>
        </authorList>
    </citation>
    <scope>NUCLEOTIDE SEQUENCE [LARGE SCALE GENOMIC DNA]</scope>
    <source>
        <strain evidence="12">AWRI3579</strain>
    </source>
</reference>
<gene>
    <name evidence="11" type="ORF">AWRI3579_g4214</name>
</gene>
<dbReference type="PIRSF" id="PIRSF006487">
    <property type="entry name" value="GcvT"/>
    <property type="match status" value="1"/>
</dbReference>
<feature type="binding site" evidence="7">
    <location>
        <position position="217"/>
    </location>
    <ligand>
        <name>substrate</name>
    </ligand>
</feature>
<evidence type="ECO:0000259" key="9">
    <source>
        <dbReference type="Pfam" id="PF01571"/>
    </source>
</evidence>
<dbReference type="AlphaFoldDB" id="A0A1E5R2K0"/>
<comment type="subunit">
    <text evidence="8">The glycine cleavage system is composed of four proteins: P, T, L and H.</text>
</comment>
<protein>
    <recommendedName>
        <fullName evidence="2 8">Aminomethyltransferase</fullName>
        <ecNumber evidence="2 8">2.1.2.10</ecNumber>
    </recommendedName>
    <alternativeName>
        <fullName evidence="5 8">Glycine cleavage system T protein</fullName>
    </alternativeName>
</protein>
<evidence type="ECO:0000256" key="2">
    <source>
        <dbReference type="ARBA" id="ARBA00012616"/>
    </source>
</evidence>
<dbReference type="SUPFAM" id="SSF101790">
    <property type="entry name" value="Aminomethyltransferase beta-barrel domain"/>
    <property type="match status" value="1"/>
</dbReference>
<dbReference type="SUPFAM" id="SSF103025">
    <property type="entry name" value="Folate-binding domain"/>
    <property type="match status" value="1"/>
</dbReference>
<dbReference type="GO" id="GO:0006546">
    <property type="term" value="P:glycine catabolic process"/>
    <property type="evidence" value="ECO:0007669"/>
    <property type="project" value="InterPro"/>
</dbReference>
<evidence type="ECO:0000313" key="11">
    <source>
        <dbReference type="EMBL" id="OEJ81108.1"/>
    </source>
</evidence>
<dbReference type="GO" id="GO:0004047">
    <property type="term" value="F:aminomethyltransferase activity"/>
    <property type="evidence" value="ECO:0007669"/>
    <property type="project" value="UniProtKB-EC"/>
</dbReference>
<dbReference type="Gene3D" id="4.10.1250.10">
    <property type="entry name" value="Aminomethyltransferase fragment"/>
    <property type="match status" value="1"/>
</dbReference>
<evidence type="ECO:0000256" key="6">
    <source>
        <dbReference type="ARBA" id="ARBA00047665"/>
    </source>
</evidence>
<dbReference type="OrthoDB" id="10263536at2759"/>
<comment type="subcellular location">
    <subcellularLocation>
        <location evidence="8">Mitochondrion</location>
    </subcellularLocation>
</comment>
<evidence type="ECO:0000259" key="10">
    <source>
        <dbReference type="Pfam" id="PF08669"/>
    </source>
</evidence>
<dbReference type="PANTHER" id="PTHR43757:SF2">
    <property type="entry name" value="AMINOMETHYLTRANSFERASE, MITOCHONDRIAL"/>
    <property type="match status" value="1"/>
</dbReference>
<dbReference type="InterPro" id="IPR006223">
    <property type="entry name" value="GcvT"/>
</dbReference>
<keyword evidence="4 8" id="KW-0808">Transferase</keyword>
<keyword evidence="8" id="KW-0809">Transit peptide</keyword>
<evidence type="ECO:0000256" key="1">
    <source>
        <dbReference type="ARBA" id="ARBA00008609"/>
    </source>
</evidence>
<comment type="caution">
    <text evidence="11">The sequence shown here is derived from an EMBL/GenBank/DDBJ whole genome shotgun (WGS) entry which is preliminary data.</text>
</comment>
<dbReference type="GO" id="GO:0008168">
    <property type="term" value="F:methyltransferase activity"/>
    <property type="evidence" value="ECO:0007669"/>
    <property type="project" value="UniProtKB-KW"/>
</dbReference>
<sequence length="392" mass="43266">MSKIFIRSNSSGALKKTALYDLHVKLGATMVPFAGYSMPVLYSNQTHIQSHLWTRQHAGLFDVSHMLQSKLTGSDAITFLHKVTPTDFTVLPAGQGSLSVLLLPKTGGVVDDTIVTKETDSQFYIVTNAGCIDQDVKFFNEQLATSGLKDVSWKPIEGKSLLALQGPTAHQVFKKLLKSTPEDVDSFYFGHRREFQLSNGVDIEVARGGYTGEDGFEISIDNKHAREFAEMMLHDSECEAIGLAARDSLRLEAGMCLYGHELNTGVTPVEASLNWVISKSRRAQGGFNGYEKIMDQINNKSYEKVRVGFKYTGRGPAARTDIPIYDAEKKTQVGVVTSGSASPSLGNINIGQAFVAKGLHKRGTPLFVQIRNKYYPIEIIKMPMVPTHYHKQ</sequence>
<keyword evidence="8" id="KW-0496">Mitochondrion</keyword>
<dbReference type="FunFam" id="3.30.70.1400:FF:000001">
    <property type="entry name" value="Aminomethyltransferase"/>
    <property type="match status" value="1"/>
</dbReference>
<evidence type="ECO:0000256" key="3">
    <source>
        <dbReference type="ARBA" id="ARBA00022576"/>
    </source>
</evidence>
<comment type="similarity">
    <text evidence="1 8">Belongs to the GcvT family.</text>
</comment>
<evidence type="ECO:0000256" key="8">
    <source>
        <dbReference type="RuleBase" id="RU003981"/>
    </source>
</evidence>
<dbReference type="InterPro" id="IPR029043">
    <property type="entry name" value="GcvT/YgfZ_C"/>
</dbReference>
<feature type="domain" description="GCVT N-terminal" evidence="9">
    <location>
        <begin position="19"/>
        <end position="279"/>
    </location>
</feature>
<keyword evidence="12" id="KW-1185">Reference proteome</keyword>
<dbReference type="GO" id="GO:0005739">
    <property type="term" value="C:mitochondrion"/>
    <property type="evidence" value="ECO:0007669"/>
    <property type="project" value="UniProtKB-SubCell"/>
</dbReference>
<dbReference type="NCBIfam" id="TIGR00528">
    <property type="entry name" value="gcvT"/>
    <property type="match status" value="1"/>
</dbReference>
<keyword evidence="11" id="KW-0489">Methyltransferase</keyword>
<dbReference type="FunCoup" id="A0A1E5R2K0">
    <property type="interactions" value="1230"/>
</dbReference>
<dbReference type="NCBIfam" id="NF001567">
    <property type="entry name" value="PRK00389.1"/>
    <property type="match status" value="1"/>
</dbReference>
<evidence type="ECO:0000313" key="12">
    <source>
        <dbReference type="Proteomes" id="UP000095728"/>
    </source>
</evidence>
<keyword evidence="3 8" id="KW-0032">Aminotransferase</keyword>
<dbReference type="GO" id="GO:0005960">
    <property type="term" value="C:glycine cleavage complex"/>
    <property type="evidence" value="ECO:0007669"/>
    <property type="project" value="InterPro"/>
</dbReference>
<dbReference type="InterPro" id="IPR028896">
    <property type="entry name" value="GcvT/YgfZ/DmdA"/>
</dbReference>
<dbReference type="GO" id="GO:0032259">
    <property type="term" value="P:methylation"/>
    <property type="evidence" value="ECO:0007669"/>
    <property type="project" value="UniProtKB-KW"/>
</dbReference>
<dbReference type="EC" id="2.1.2.10" evidence="2 8"/>
<dbReference type="STRING" id="56408.A0A1E5R2K0"/>